<feature type="domain" description="Peptidase M28" evidence="1">
    <location>
        <begin position="88"/>
        <end position="189"/>
    </location>
</feature>
<feature type="non-terminal residue" evidence="2">
    <location>
        <position position="1"/>
    </location>
</feature>
<reference evidence="2" key="1">
    <citation type="journal article" date="2014" name="Front. Microbiol.">
        <title>High frequency of phylogenetically diverse reductive dehalogenase-homologous genes in deep subseafloor sedimentary metagenomes.</title>
        <authorList>
            <person name="Kawai M."/>
            <person name="Futagami T."/>
            <person name="Toyoda A."/>
            <person name="Takaki Y."/>
            <person name="Nishi S."/>
            <person name="Hori S."/>
            <person name="Arai W."/>
            <person name="Tsubouchi T."/>
            <person name="Morono Y."/>
            <person name="Uchiyama I."/>
            <person name="Ito T."/>
            <person name="Fujiyama A."/>
            <person name="Inagaki F."/>
            <person name="Takami H."/>
        </authorList>
    </citation>
    <scope>NUCLEOTIDE SEQUENCE</scope>
    <source>
        <strain evidence="2">Expedition CK06-06</strain>
    </source>
</reference>
<dbReference type="SUPFAM" id="SSF53187">
    <property type="entry name" value="Zn-dependent exopeptidases"/>
    <property type="match status" value="1"/>
</dbReference>
<name>X1D6L6_9ZZZZ</name>
<organism evidence="2">
    <name type="scientific">marine sediment metagenome</name>
    <dbReference type="NCBI Taxonomy" id="412755"/>
    <lineage>
        <taxon>unclassified sequences</taxon>
        <taxon>metagenomes</taxon>
        <taxon>ecological metagenomes</taxon>
    </lineage>
</organism>
<dbReference type="Pfam" id="PF04389">
    <property type="entry name" value="Peptidase_M28"/>
    <property type="match status" value="1"/>
</dbReference>
<gene>
    <name evidence="2" type="ORF">S01H4_37985</name>
</gene>
<dbReference type="InterPro" id="IPR039373">
    <property type="entry name" value="Peptidase_M28B"/>
</dbReference>
<dbReference type="Gene3D" id="3.40.630.10">
    <property type="entry name" value="Zn peptidases"/>
    <property type="match status" value="1"/>
</dbReference>
<sequence>PERLWIAQEKSAAGQITISGDPVIHDMIVTTIWGTPTQKSSKRIPKIPIVSTTFEDGKKLRELCSKGHVKVRLSVEIWKGWNTVYLPVVHIKGKEDPDKYFLIHGHFCSWGDGMTDNVGGNVHFIEMAKIFWKYREKLKRGIKIAWWPGHSQGRYSGSTWFVDKFWEDLEKNCIGQMNIDSPGVLGATNWRASSSSELKDFNENNILEFSEEFIGKPISTQTQLWSLEPEINPLLV</sequence>
<evidence type="ECO:0000313" key="2">
    <source>
        <dbReference type="EMBL" id="GAH03930.1"/>
    </source>
</evidence>
<evidence type="ECO:0000259" key="1">
    <source>
        <dbReference type="Pfam" id="PF04389"/>
    </source>
</evidence>
<dbReference type="InterPro" id="IPR007484">
    <property type="entry name" value="Peptidase_M28"/>
</dbReference>
<accession>X1D6L6</accession>
<proteinExistence type="predicted"/>
<comment type="caution">
    <text evidence="2">The sequence shown here is derived from an EMBL/GenBank/DDBJ whole genome shotgun (WGS) entry which is preliminary data.</text>
</comment>
<dbReference type="PANTHER" id="PTHR10404">
    <property type="entry name" value="N-ACETYLATED-ALPHA-LINKED ACIDIC DIPEPTIDASE"/>
    <property type="match status" value="1"/>
</dbReference>
<dbReference type="AlphaFoldDB" id="X1D6L6"/>
<dbReference type="PANTHER" id="PTHR10404:SF46">
    <property type="entry name" value="VACUOLAR PROTEIN SORTING-ASSOCIATED PROTEIN 70"/>
    <property type="match status" value="1"/>
</dbReference>
<protein>
    <recommendedName>
        <fullName evidence="1">Peptidase M28 domain-containing protein</fullName>
    </recommendedName>
</protein>
<dbReference type="EMBL" id="BART01020446">
    <property type="protein sequence ID" value="GAH03930.1"/>
    <property type="molecule type" value="Genomic_DNA"/>
</dbReference>